<keyword evidence="8" id="KW-1015">Disulfide bond</keyword>
<evidence type="ECO:0000256" key="11">
    <source>
        <dbReference type="SAM" id="Coils"/>
    </source>
</evidence>
<dbReference type="Proteomes" id="UP000717515">
    <property type="component" value="Unassembled WGS sequence"/>
</dbReference>
<evidence type="ECO:0000256" key="3">
    <source>
        <dbReference type="ARBA" id="ARBA00022448"/>
    </source>
</evidence>
<evidence type="ECO:0000256" key="7">
    <source>
        <dbReference type="ARBA" id="ARBA00023128"/>
    </source>
</evidence>
<evidence type="ECO:0000256" key="6">
    <source>
        <dbReference type="ARBA" id="ARBA00023010"/>
    </source>
</evidence>
<keyword evidence="9" id="KW-0676">Redox-active center</keyword>
<keyword evidence="7" id="KW-0496">Mitochondrion</keyword>
<dbReference type="PROSITE" id="PS51808">
    <property type="entry name" value="CHCH"/>
    <property type="match status" value="1"/>
</dbReference>
<dbReference type="GO" id="GO:0015035">
    <property type="term" value="F:protein-disulfide reductase activity"/>
    <property type="evidence" value="ECO:0007669"/>
    <property type="project" value="InterPro"/>
</dbReference>
<dbReference type="InterPro" id="IPR039289">
    <property type="entry name" value="CHCHD4"/>
</dbReference>
<protein>
    <recommendedName>
        <fullName evidence="2">Mitochondrial intermembrane space import and assembly protein 40</fullName>
    </recommendedName>
    <alternativeName>
        <fullName evidence="10">Mitochondrial import inner membrane translocase TIM40</fullName>
    </alternativeName>
</protein>
<keyword evidence="4" id="KW-0653">Protein transport</keyword>
<dbReference type="GO" id="GO:0005758">
    <property type="term" value="C:mitochondrial intermembrane space"/>
    <property type="evidence" value="ECO:0007669"/>
    <property type="project" value="TreeGrafter"/>
</dbReference>
<evidence type="ECO:0000313" key="14">
    <source>
        <dbReference type="Proteomes" id="UP000717515"/>
    </source>
</evidence>
<evidence type="ECO:0000256" key="1">
    <source>
        <dbReference type="ARBA" id="ARBA00004164"/>
    </source>
</evidence>
<feature type="compositionally biased region" description="Acidic residues" evidence="12">
    <location>
        <begin position="104"/>
        <end position="123"/>
    </location>
</feature>
<evidence type="ECO:0000256" key="2">
    <source>
        <dbReference type="ARBA" id="ARBA00013714"/>
    </source>
</evidence>
<proteinExistence type="predicted"/>
<keyword evidence="3" id="KW-0813">Transport</keyword>
<name>A0A9P8A6D0_MORAP</name>
<dbReference type="PANTHER" id="PTHR21622:SF0">
    <property type="entry name" value="COILED-COIL-HELIX-COILED-COIL-HELIX DOMAIN CONTAINING 4"/>
    <property type="match status" value="1"/>
</dbReference>
<keyword evidence="11" id="KW-0175">Coiled coil</keyword>
<evidence type="ECO:0000256" key="4">
    <source>
        <dbReference type="ARBA" id="ARBA00022927"/>
    </source>
</evidence>
<feature type="compositionally biased region" description="Basic and acidic residues" evidence="12">
    <location>
        <begin position="124"/>
        <end position="143"/>
    </location>
</feature>
<keyword evidence="5" id="KW-0560">Oxidoreductase</keyword>
<feature type="compositionally biased region" description="Polar residues" evidence="12">
    <location>
        <begin position="21"/>
        <end position="40"/>
    </location>
</feature>
<sequence>MSYTREEENGKDVIMFMEPSEATTPSRAASTSDNGDQSAAFNPETGEINWDCPCLGGMAKPPCGEAFKEAFSCFVFSTSEPKGFDCVEKFQAMQECFKAHPDVYGDELDKDDDDEAEEDGNEDQEPRDATETERKEDDSEQKNHFHHHSHTYVLHTLHAEKAMTTALSSKEQQKTLKATLKAIEQDYKNKLRDAEKKCNDLRREAEKVAERERAEAKAKKEKVDKAAKDEYQLVKSEASEVHILLVLDLVKTAILDLKARNLNNLLHPQQQQQQQPWHGSLGRSGSCGSSSSSSKTSCSSSQSGLAKEDAEIKEWIEYAADRLEVHMSKSQVRQRLSEEIATAALERQHQAQRDAERRTEELQRQIEQLQLLQQQQRRQEGAVSISVPGMDVPPPSYVNAVGPVGIGESDYSVYGGKKH</sequence>
<reference evidence="13" key="1">
    <citation type="submission" date="2021-07" db="EMBL/GenBank/DDBJ databases">
        <title>Draft genome of Mortierella alpina, strain LL118, isolated from an aspen leaf litter sample.</title>
        <authorList>
            <person name="Yang S."/>
            <person name="Vinatzer B.A."/>
        </authorList>
    </citation>
    <scope>NUCLEOTIDE SEQUENCE</scope>
    <source>
        <strain evidence="13">LL118</strain>
    </source>
</reference>
<feature type="coiled-coil region" evidence="11">
    <location>
        <begin position="177"/>
        <end position="229"/>
    </location>
</feature>
<comment type="subcellular location">
    <subcellularLocation>
        <location evidence="1">Mitochondrion inner membrane</location>
        <topology evidence="1">Single-pass type II membrane protein</topology>
        <orientation evidence="1">Intermembrane side</orientation>
    </subcellularLocation>
</comment>
<feature type="compositionally biased region" description="Low complexity" evidence="12">
    <location>
        <begin position="269"/>
        <end position="304"/>
    </location>
</feature>
<accession>A0A9P8A6D0</accession>
<evidence type="ECO:0000256" key="12">
    <source>
        <dbReference type="SAM" id="MobiDB-lite"/>
    </source>
</evidence>
<comment type="caution">
    <text evidence="13">The sequence shown here is derived from an EMBL/GenBank/DDBJ whole genome shotgun (WGS) entry which is preliminary data.</text>
</comment>
<dbReference type="GO" id="GO:0005743">
    <property type="term" value="C:mitochondrial inner membrane"/>
    <property type="evidence" value="ECO:0007669"/>
    <property type="project" value="UniProtKB-SubCell"/>
</dbReference>
<feature type="region of interest" description="Disordered" evidence="12">
    <location>
        <begin position="104"/>
        <end position="145"/>
    </location>
</feature>
<keyword evidence="6" id="KW-0811">Translocation</keyword>
<evidence type="ECO:0000256" key="5">
    <source>
        <dbReference type="ARBA" id="ARBA00023002"/>
    </source>
</evidence>
<feature type="coiled-coil region" evidence="11">
    <location>
        <begin position="345"/>
        <end position="382"/>
    </location>
</feature>
<dbReference type="PANTHER" id="PTHR21622">
    <property type="entry name" value="COILED-COIL-HELIX-COILED-COIL-HELIX DOMAIN CONTAINING 4"/>
    <property type="match status" value="1"/>
</dbReference>
<evidence type="ECO:0000256" key="9">
    <source>
        <dbReference type="ARBA" id="ARBA00023284"/>
    </source>
</evidence>
<dbReference type="GO" id="GO:0045041">
    <property type="term" value="P:protein import into mitochondrial intermembrane space"/>
    <property type="evidence" value="ECO:0007669"/>
    <property type="project" value="InterPro"/>
</dbReference>
<feature type="region of interest" description="Disordered" evidence="12">
    <location>
        <begin position="18"/>
        <end position="44"/>
    </location>
</feature>
<dbReference type="AlphaFoldDB" id="A0A9P8A6D0"/>
<feature type="region of interest" description="Disordered" evidence="12">
    <location>
        <begin position="268"/>
        <end position="304"/>
    </location>
</feature>
<organism evidence="13 14">
    <name type="scientific">Mortierella alpina</name>
    <name type="common">Oleaginous fungus</name>
    <name type="synonym">Mortierella renispora</name>
    <dbReference type="NCBI Taxonomy" id="64518"/>
    <lineage>
        <taxon>Eukaryota</taxon>
        <taxon>Fungi</taxon>
        <taxon>Fungi incertae sedis</taxon>
        <taxon>Mucoromycota</taxon>
        <taxon>Mortierellomycotina</taxon>
        <taxon>Mortierellomycetes</taxon>
        <taxon>Mortierellales</taxon>
        <taxon>Mortierellaceae</taxon>
        <taxon>Mortierella</taxon>
    </lineage>
</organism>
<evidence type="ECO:0000313" key="13">
    <source>
        <dbReference type="EMBL" id="KAG9323097.1"/>
    </source>
</evidence>
<evidence type="ECO:0000256" key="10">
    <source>
        <dbReference type="ARBA" id="ARBA00033150"/>
    </source>
</evidence>
<evidence type="ECO:0000256" key="8">
    <source>
        <dbReference type="ARBA" id="ARBA00023157"/>
    </source>
</evidence>
<gene>
    <name evidence="13" type="ORF">KVV02_006812</name>
</gene>
<dbReference type="EMBL" id="JAIFTL010000116">
    <property type="protein sequence ID" value="KAG9323097.1"/>
    <property type="molecule type" value="Genomic_DNA"/>
</dbReference>
<dbReference type="Gene3D" id="1.10.287.2900">
    <property type="match status" value="1"/>
</dbReference>